<accession>A0ABQ1KZJ5</accession>
<dbReference type="EMBL" id="BMIK01000001">
    <property type="protein sequence ID" value="GGC15653.1"/>
    <property type="molecule type" value="Genomic_DNA"/>
</dbReference>
<keyword evidence="2" id="KW-0472">Membrane</keyword>
<comment type="caution">
    <text evidence="3">The sequence shown here is derived from an EMBL/GenBank/DDBJ whole genome shotgun (WGS) entry which is preliminary data.</text>
</comment>
<keyword evidence="2" id="KW-0812">Transmembrane</keyword>
<proteinExistence type="predicted"/>
<evidence type="ECO:0008006" key="5">
    <source>
        <dbReference type="Google" id="ProtNLM"/>
    </source>
</evidence>
<organism evidence="3 4">
    <name type="scientific">Parapedobacter defluvii</name>
    <dbReference type="NCBI Taxonomy" id="2045106"/>
    <lineage>
        <taxon>Bacteria</taxon>
        <taxon>Pseudomonadati</taxon>
        <taxon>Bacteroidota</taxon>
        <taxon>Sphingobacteriia</taxon>
        <taxon>Sphingobacteriales</taxon>
        <taxon>Sphingobacteriaceae</taxon>
        <taxon>Parapedobacter</taxon>
    </lineage>
</organism>
<evidence type="ECO:0000256" key="2">
    <source>
        <dbReference type="SAM" id="Phobius"/>
    </source>
</evidence>
<feature type="region of interest" description="Disordered" evidence="1">
    <location>
        <begin position="73"/>
        <end position="114"/>
    </location>
</feature>
<keyword evidence="2" id="KW-1133">Transmembrane helix</keyword>
<evidence type="ECO:0000313" key="4">
    <source>
        <dbReference type="Proteomes" id="UP000597338"/>
    </source>
</evidence>
<gene>
    <name evidence="3" type="ORF">GCM10011386_04320</name>
</gene>
<feature type="compositionally biased region" description="Basic and acidic residues" evidence="1">
    <location>
        <begin position="87"/>
        <end position="96"/>
    </location>
</feature>
<evidence type="ECO:0000256" key="1">
    <source>
        <dbReference type="SAM" id="MobiDB-lite"/>
    </source>
</evidence>
<dbReference type="RefSeq" id="WP_188746895.1">
    <property type="nucleotide sequence ID" value="NZ_BMIK01000001.1"/>
</dbReference>
<reference evidence="4" key="1">
    <citation type="journal article" date="2019" name="Int. J. Syst. Evol. Microbiol.">
        <title>The Global Catalogue of Microorganisms (GCM) 10K type strain sequencing project: providing services to taxonomists for standard genome sequencing and annotation.</title>
        <authorList>
            <consortium name="The Broad Institute Genomics Platform"/>
            <consortium name="The Broad Institute Genome Sequencing Center for Infectious Disease"/>
            <person name="Wu L."/>
            <person name="Ma J."/>
        </authorList>
    </citation>
    <scope>NUCLEOTIDE SEQUENCE [LARGE SCALE GENOMIC DNA]</scope>
    <source>
        <strain evidence="4">CGMCC 1.15342</strain>
    </source>
</reference>
<evidence type="ECO:0000313" key="3">
    <source>
        <dbReference type="EMBL" id="GGC15653.1"/>
    </source>
</evidence>
<dbReference type="Proteomes" id="UP000597338">
    <property type="component" value="Unassembled WGS sequence"/>
</dbReference>
<protein>
    <recommendedName>
        <fullName evidence="5">YtxH domain-containing protein</fullName>
    </recommendedName>
</protein>
<name>A0ABQ1KZJ5_9SPHI</name>
<feature type="transmembrane region" description="Helical" evidence="2">
    <location>
        <begin position="6"/>
        <end position="25"/>
    </location>
</feature>
<sequence>MNTKNSIVTYALVGLAAGTVAWLLLGTKEGRKQLDRASDGIRELSKSIRKNTKDGLHKASKLVDRASKEIDDLRTEAKSKSQSAISKADRLAKEGISKASNAVKTATRRAEEEI</sequence>
<keyword evidence="4" id="KW-1185">Reference proteome</keyword>